<dbReference type="EMBL" id="CP019628">
    <property type="protein sequence ID" value="AQQ01451.1"/>
    <property type="molecule type" value="Genomic_DNA"/>
</dbReference>
<dbReference type="RefSeq" id="WP_077538089.1">
    <property type="nucleotide sequence ID" value="NZ_CP019628.1"/>
</dbReference>
<proteinExistence type="predicted"/>
<sequence>MDIIVQNKFSTYPVNVSILLNALRDLIFEVAKYDEISDITETLKWGEPSYISKIGSTIRIDWKNKYPEQYFIYFNCKTSLVDTFKELYGDTFIYEGNRAIVFKINQAVPYKELAHCISMSLRYKKIKHLRLLGA</sequence>
<reference evidence="2 3" key="1">
    <citation type="submission" date="2017-02" db="EMBL/GenBank/DDBJ databases">
        <title>Complete genome sequence of the cold-active Pseudoalteromonas aliena strain EH1 isolated from Arctic seawater.</title>
        <authorList>
            <person name="Kim E."/>
            <person name="Heo E."/>
            <person name="Kim H."/>
            <person name="Kim D."/>
        </authorList>
    </citation>
    <scope>NUCLEOTIDE SEQUENCE [LARGE SCALE GENOMIC DNA]</scope>
    <source>
        <strain evidence="2 3">EH1</strain>
    </source>
</reference>
<dbReference type="STRING" id="247523.B0W48_17735"/>
<evidence type="ECO:0000313" key="3">
    <source>
        <dbReference type="Proteomes" id="UP000188243"/>
    </source>
</evidence>
<dbReference type="Pfam" id="PF08818">
    <property type="entry name" value="DUF1801"/>
    <property type="match status" value="1"/>
</dbReference>
<dbReference type="AlphaFoldDB" id="A0A1Q2H2F7"/>
<dbReference type="InterPro" id="IPR014922">
    <property type="entry name" value="YdhG-like"/>
</dbReference>
<evidence type="ECO:0000259" key="1">
    <source>
        <dbReference type="Pfam" id="PF08818"/>
    </source>
</evidence>
<protein>
    <recommendedName>
        <fullName evidence="1">YdhG-like domain-containing protein</fullName>
    </recommendedName>
</protein>
<dbReference type="SUPFAM" id="SSF159888">
    <property type="entry name" value="YdhG-like"/>
    <property type="match status" value="1"/>
</dbReference>
<name>A0A1Q2H2F7_9GAMM</name>
<gene>
    <name evidence="2" type="ORF">B0W48_17735</name>
</gene>
<evidence type="ECO:0000313" key="2">
    <source>
        <dbReference type="EMBL" id="AQQ01451.1"/>
    </source>
</evidence>
<feature type="domain" description="YdhG-like" evidence="1">
    <location>
        <begin position="20"/>
        <end position="118"/>
    </location>
</feature>
<dbReference type="Proteomes" id="UP000188243">
    <property type="component" value="Chromosome"/>
</dbReference>
<dbReference type="KEGG" id="paln:B0W48_17735"/>
<accession>A0A1Q2H2F7</accession>
<organism evidence="2 3">
    <name type="scientific">Pseudoalteromonas aliena</name>
    <dbReference type="NCBI Taxonomy" id="247523"/>
    <lineage>
        <taxon>Bacteria</taxon>
        <taxon>Pseudomonadati</taxon>
        <taxon>Pseudomonadota</taxon>
        <taxon>Gammaproteobacteria</taxon>
        <taxon>Alteromonadales</taxon>
        <taxon>Pseudoalteromonadaceae</taxon>
        <taxon>Pseudoalteromonas</taxon>
    </lineage>
</organism>